<accession>T1FIE6</accession>
<sequence length="248" mass="28661">MAYSPYCSQHLNGDGSLFCFYLEDIHSMTNDIQSAEEICTSKGYTLLKLYNSQISDLYLRAIKSWNTTDKRTDGYYVRMGLSRNDNNRTWMWNDGKPMEFPKWEWESNFDCGFVEYRAEPTAPQAVAYVAGVVVSIVVKNANFLFYSNNQVTFPNSSHYDSDIFSNNNNNNNNNVYTSNNNINNNFGFLNQYDHDINIKDSSNKYDYDDNNNNINNKISKLPYYGKVELHTEDDTPAIFANNASKNQH</sequence>
<dbReference type="InParanoid" id="T1FIE6"/>
<dbReference type="KEGG" id="hro:HELRODRAFT_182583"/>
<reference evidence="2 4" key="2">
    <citation type="journal article" date="2013" name="Nature">
        <title>Insights into bilaterian evolution from three spiralian genomes.</title>
        <authorList>
            <person name="Simakov O."/>
            <person name="Marletaz F."/>
            <person name="Cho S.J."/>
            <person name="Edsinger-Gonzales E."/>
            <person name="Havlak P."/>
            <person name="Hellsten U."/>
            <person name="Kuo D.H."/>
            <person name="Larsson T."/>
            <person name="Lv J."/>
            <person name="Arendt D."/>
            <person name="Savage R."/>
            <person name="Osoegawa K."/>
            <person name="de Jong P."/>
            <person name="Grimwood J."/>
            <person name="Chapman J.A."/>
            <person name="Shapiro H."/>
            <person name="Aerts A."/>
            <person name="Otillar R.P."/>
            <person name="Terry A.Y."/>
            <person name="Boore J.L."/>
            <person name="Grigoriev I.V."/>
            <person name="Lindberg D.R."/>
            <person name="Seaver E.C."/>
            <person name="Weisblat D.A."/>
            <person name="Putnam N.H."/>
            <person name="Rokhsar D.S."/>
        </authorList>
    </citation>
    <scope>NUCLEOTIDE SEQUENCE</scope>
</reference>
<dbReference type="Proteomes" id="UP000015101">
    <property type="component" value="Unassembled WGS sequence"/>
</dbReference>
<dbReference type="AlphaFoldDB" id="T1FIE6"/>
<dbReference type="InterPro" id="IPR016186">
    <property type="entry name" value="C-type_lectin-like/link_sf"/>
</dbReference>
<name>T1FIE6_HELRO</name>
<proteinExistence type="predicted"/>
<dbReference type="eggNOG" id="ENOG502TGW3">
    <property type="taxonomic scope" value="Eukaryota"/>
</dbReference>
<dbReference type="CDD" id="cd00037">
    <property type="entry name" value="CLECT"/>
    <property type="match status" value="1"/>
</dbReference>
<feature type="domain" description="C-type lectin" evidence="1">
    <location>
        <begin position="32"/>
        <end position="111"/>
    </location>
</feature>
<dbReference type="SUPFAM" id="SSF56436">
    <property type="entry name" value="C-type lectin-like"/>
    <property type="match status" value="1"/>
</dbReference>
<dbReference type="GO" id="GO:0004402">
    <property type="term" value="F:histone acetyltransferase activity"/>
    <property type="evidence" value="ECO:0000318"/>
    <property type="project" value="GO_Central"/>
</dbReference>
<protein>
    <recommendedName>
        <fullName evidence="1">C-type lectin domain-containing protein</fullName>
    </recommendedName>
</protein>
<dbReference type="CTD" id="20208595"/>
<dbReference type="EMBL" id="AMQM01008261">
    <property type="status" value="NOT_ANNOTATED_CDS"/>
    <property type="molecule type" value="Genomic_DNA"/>
</dbReference>
<dbReference type="Gene3D" id="3.10.100.10">
    <property type="entry name" value="Mannose-Binding Protein A, subunit A"/>
    <property type="match status" value="1"/>
</dbReference>
<dbReference type="RefSeq" id="XP_009031077.1">
    <property type="nucleotide sequence ID" value="XM_009032829.1"/>
</dbReference>
<dbReference type="Pfam" id="PF00059">
    <property type="entry name" value="Lectin_C"/>
    <property type="match status" value="1"/>
</dbReference>
<dbReference type="HOGENOM" id="CLU_1121154_0_0_1"/>
<evidence type="ECO:0000313" key="3">
    <source>
        <dbReference type="EnsemblMetazoa" id="HelroP182583"/>
    </source>
</evidence>
<evidence type="ECO:0000259" key="1">
    <source>
        <dbReference type="Pfam" id="PF00059"/>
    </source>
</evidence>
<dbReference type="GeneID" id="20208595"/>
<dbReference type="EnsemblMetazoa" id="HelroT182583">
    <property type="protein sequence ID" value="HelroP182583"/>
    <property type="gene ID" value="HelroG182583"/>
</dbReference>
<evidence type="ECO:0000313" key="4">
    <source>
        <dbReference type="Proteomes" id="UP000015101"/>
    </source>
</evidence>
<gene>
    <name evidence="3" type="primary">20208595</name>
    <name evidence="2" type="ORF">HELRODRAFT_182583</name>
</gene>
<dbReference type="InterPro" id="IPR016187">
    <property type="entry name" value="CTDL_fold"/>
</dbReference>
<dbReference type="EMBL" id="KB097744">
    <property type="protein sequence ID" value="ESN90874.1"/>
    <property type="molecule type" value="Genomic_DNA"/>
</dbReference>
<organism evidence="3 4">
    <name type="scientific">Helobdella robusta</name>
    <name type="common">Californian leech</name>
    <dbReference type="NCBI Taxonomy" id="6412"/>
    <lineage>
        <taxon>Eukaryota</taxon>
        <taxon>Metazoa</taxon>
        <taxon>Spiralia</taxon>
        <taxon>Lophotrochozoa</taxon>
        <taxon>Annelida</taxon>
        <taxon>Clitellata</taxon>
        <taxon>Hirudinea</taxon>
        <taxon>Rhynchobdellida</taxon>
        <taxon>Glossiphoniidae</taxon>
        <taxon>Helobdella</taxon>
    </lineage>
</organism>
<keyword evidence="4" id="KW-1185">Reference proteome</keyword>
<dbReference type="InterPro" id="IPR001304">
    <property type="entry name" value="C-type_lectin-like"/>
</dbReference>
<reference evidence="3" key="3">
    <citation type="submission" date="2015-06" db="UniProtKB">
        <authorList>
            <consortium name="EnsemblMetazoa"/>
        </authorList>
    </citation>
    <scope>IDENTIFICATION</scope>
</reference>
<dbReference type="OrthoDB" id="418245at2759"/>
<evidence type="ECO:0000313" key="2">
    <source>
        <dbReference type="EMBL" id="ESN90874.1"/>
    </source>
</evidence>
<reference evidence="4" key="1">
    <citation type="submission" date="2012-12" db="EMBL/GenBank/DDBJ databases">
        <authorList>
            <person name="Hellsten U."/>
            <person name="Grimwood J."/>
            <person name="Chapman J.A."/>
            <person name="Shapiro H."/>
            <person name="Aerts A."/>
            <person name="Otillar R.P."/>
            <person name="Terry A.Y."/>
            <person name="Boore J.L."/>
            <person name="Simakov O."/>
            <person name="Marletaz F."/>
            <person name="Cho S.-J."/>
            <person name="Edsinger-Gonzales E."/>
            <person name="Havlak P."/>
            <person name="Kuo D.-H."/>
            <person name="Larsson T."/>
            <person name="Lv J."/>
            <person name="Arendt D."/>
            <person name="Savage R."/>
            <person name="Osoegawa K."/>
            <person name="de Jong P."/>
            <person name="Lindberg D.R."/>
            <person name="Seaver E.C."/>
            <person name="Weisblat D.A."/>
            <person name="Putnam N.H."/>
            <person name="Grigoriev I.V."/>
            <person name="Rokhsar D.S."/>
        </authorList>
    </citation>
    <scope>NUCLEOTIDE SEQUENCE</scope>
</reference>